<evidence type="ECO:0000313" key="2">
    <source>
        <dbReference type="Proteomes" id="UP000092462"/>
    </source>
</evidence>
<dbReference type="InterPro" id="IPR039461">
    <property type="entry name" value="Peptidase_M49"/>
</dbReference>
<dbReference type="GO" id="GO:0008239">
    <property type="term" value="F:dipeptidyl-peptidase activity"/>
    <property type="evidence" value="ECO:0007669"/>
    <property type="project" value="TreeGrafter"/>
</dbReference>
<dbReference type="EMBL" id="AJVK01009810">
    <property type="status" value="NOT_ANNOTATED_CDS"/>
    <property type="molecule type" value="Genomic_DNA"/>
</dbReference>
<reference evidence="1" key="1">
    <citation type="submission" date="2022-08" db="UniProtKB">
        <authorList>
            <consortium name="EnsemblMetazoa"/>
        </authorList>
    </citation>
    <scope>IDENTIFICATION</scope>
    <source>
        <strain evidence="1">Israel</strain>
    </source>
</reference>
<dbReference type="Gene3D" id="3.30.540.30">
    <property type="match status" value="2"/>
</dbReference>
<dbReference type="Pfam" id="PF03571">
    <property type="entry name" value="Peptidase_M49"/>
    <property type="match status" value="1"/>
</dbReference>
<dbReference type="PANTHER" id="PTHR23422">
    <property type="entry name" value="DIPEPTIDYL PEPTIDASE III-RELATED"/>
    <property type="match status" value="1"/>
</dbReference>
<dbReference type="VEuPathDB" id="VectorBase:PPAPM1_003263"/>
<dbReference type="PANTHER" id="PTHR23422:SF11">
    <property type="entry name" value="DIPEPTIDYL PEPTIDASE 3"/>
    <property type="match status" value="1"/>
</dbReference>
<evidence type="ECO:0008006" key="3">
    <source>
        <dbReference type="Google" id="ProtNLM"/>
    </source>
</evidence>
<name>A0A1B0D044_PHLPP</name>
<dbReference type="FunFam" id="3.30.540.30:FF:000002">
    <property type="entry name" value="Dipeptidyl peptidase 3"/>
    <property type="match status" value="1"/>
</dbReference>
<sequence>MIDKKQYILPNTQPIGDLECKQAFQNLTPEEKFYAHYFSRASWNGGLITLIQTSPEAPLIFSLLHRIFLGESVESLKQAALKNDIVSDDDFTAFLVYCCGFFGNGGNYKNMGDTKFLPNIDEKVFEAILRSSKAFREDEKTIEGLWQMTRKGIFLLTERTKNLGLKDQGITTYFSANCTKEDADFVNEWLKVKRIEAYICRTFKIVNECGTLYDIKLASVEISPKEGLTLDEEEYKGCKFRVTRGDYGQLLKLVTNNLKEAQKYAANTNQHKMIEHYVKSFTEGSLEDHKDGSRFWIRDKGPVIETYIGFIETYRDPAGQRGEFEGFVAMVNKDMSAKFGALVTNAENFLSQLPW</sequence>
<accession>A0A1B0D044</accession>
<dbReference type="FunFam" id="3.30.540.30:FF:000008">
    <property type="entry name" value="Dipeptidyl peptidase 3"/>
    <property type="match status" value="1"/>
</dbReference>
<dbReference type="EnsemblMetazoa" id="PPAI000716-RA">
    <property type="protein sequence ID" value="PPAI000716-PA"/>
    <property type="gene ID" value="PPAI000716"/>
</dbReference>
<proteinExistence type="predicted"/>
<dbReference type="AlphaFoldDB" id="A0A1B0D044"/>
<dbReference type="VEuPathDB" id="VectorBase:PPAI000716"/>
<keyword evidence="2" id="KW-1185">Reference proteome</keyword>
<dbReference type="GO" id="GO:0005737">
    <property type="term" value="C:cytoplasm"/>
    <property type="evidence" value="ECO:0007669"/>
    <property type="project" value="TreeGrafter"/>
</dbReference>
<organism evidence="1 2">
    <name type="scientific">Phlebotomus papatasi</name>
    <name type="common">Sandfly</name>
    <dbReference type="NCBI Taxonomy" id="29031"/>
    <lineage>
        <taxon>Eukaryota</taxon>
        <taxon>Metazoa</taxon>
        <taxon>Ecdysozoa</taxon>
        <taxon>Arthropoda</taxon>
        <taxon>Hexapoda</taxon>
        <taxon>Insecta</taxon>
        <taxon>Pterygota</taxon>
        <taxon>Neoptera</taxon>
        <taxon>Endopterygota</taxon>
        <taxon>Diptera</taxon>
        <taxon>Nematocera</taxon>
        <taxon>Psychodoidea</taxon>
        <taxon>Psychodidae</taxon>
        <taxon>Phlebotomus</taxon>
        <taxon>Phlebotomus</taxon>
    </lineage>
</organism>
<evidence type="ECO:0000313" key="1">
    <source>
        <dbReference type="EnsemblMetazoa" id="PPAI000716-PA"/>
    </source>
</evidence>
<protein>
    <recommendedName>
        <fullName evidence="3">Dipeptidyl peptidase 3</fullName>
    </recommendedName>
</protein>
<dbReference type="Proteomes" id="UP000092462">
    <property type="component" value="Unassembled WGS sequence"/>
</dbReference>